<dbReference type="InterPro" id="IPR021945">
    <property type="entry name" value="DUF3562"/>
</dbReference>
<dbReference type="Gene3D" id="1.10.8.1060">
    <property type="entry name" value="Corynebacterium glutamicum thioredoxin-dependent arsenate reductase, N-terminal domain"/>
    <property type="match status" value="1"/>
</dbReference>
<keyword evidence="2" id="KW-1185">Reference proteome</keyword>
<dbReference type="Proteomes" id="UP001335729">
    <property type="component" value="Unassembled WGS sequence"/>
</dbReference>
<reference evidence="1 2" key="1">
    <citation type="submission" date="2024-01" db="EMBL/GenBank/DDBJ databases">
        <title>Draft genome sequence of Gordonia sp. PKS22-38.</title>
        <authorList>
            <person name="Suphannarot A."/>
            <person name="Mingma R."/>
        </authorList>
    </citation>
    <scope>NUCLEOTIDE SEQUENCE [LARGE SCALE GENOMIC DNA]</scope>
    <source>
        <strain evidence="1 2">PKS22-38</strain>
    </source>
</reference>
<comment type="caution">
    <text evidence="1">The sequence shown here is derived from an EMBL/GenBank/DDBJ whole genome shotgun (WGS) entry which is preliminary data.</text>
</comment>
<protein>
    <submittedName>
        <fullName evidence="1">Uncharacterized protein</fullName>
    </submittedName>
</protein>
<sequence length="62" mass="7282">MTTDEQRVLDEVAGRIQAAYPNRSPDEVRRTFDTVVRDFDTARVRDFVPLLVERRVRASLEF</sequence>
<proteinExistence type="predicted"/>
<accession>A0ABU7MS46</accession>
<gene>
    <name evidence="1" type="ORF">V1Y59_06085</name>
</gene>
<dbReference type="NCBIfam" id="NF046112">
    <property type="entry name" value="MSMEG_6209_Nter"/>
    <property type="match status" value="1"/>
</dbReference>
<evidence type="ECO:0000313" key="1">
    <source>
        <dbReference type="EMBL" id="MEE4022639.1"/>
    </source>
</evidence>
<name>A0ABU7MS46_9ACTN</name>
<dbReference type="Pfam" id="PF12085">
    <property type="entry name" value="DUF3562"/>
    <property type="match status" value="1"/>
</dbReference>
<dbReference type="EMBL" id="JAZDUE010000004">
    <property type="protein sequence ID" value="MEE4022639.1"/>
    <property type="molecule type" value="Genomic_DNA"/>
</dbReference>
<dbReference type="RefSeq" id="WP_330503946.1">
    <property type="nucleotide sequence ID" value="NZ_JAZDUE010000004.1"/>
</dbReference>
<organism evidence="1 2">
    <name type="scientific">Gordonia prachuapensis</name>
    <dbReference type="NCBI Taxonomy" id="3115651"/>
    <lineage>
        <taxon>Bacteria</taxon>
        <taxon>Bacillati</taxon>
        <taxon>Actinomycetota</taxon>
        <taxon>Actinomycetes</taxon>
        <taxon>Mycobacteriales</taxon>
        <taxon>Gordoniaceae</taxon>
        <taxon>Gordonia</taxon>
    </lineage>
</organism>
<evidence type="ECO:0000313" key="2">
    <source>
        <dbReference type="Proteomes" id="UP001335729"/>
    </source>
</evidence>